<dbReference type="SUPFAM" id="SSF49764">
    <property type="entry name" value="HSP20-like chaperones"/>
    <property type="match status" value="1"/>
</dbReference>
<dbReference type="STRING" id="126957.T1J3V6"/>
<keyword evidence="7" id="KW-1185">Reference proteome</keyword>
<evidence type="ECO:0000256" key="1">
    <source>
        <dbReference type="ARBA" id="ARBA00022723"/>
    </source>
</evidence>
<keyword evidence="2" id="KW-0677">Repeat</keyword>
<feature type="domain" description="CHORD" evidence="5">
    <location>
        <begin position="105"/>
        <end position="164"/>
    </location>
</feature>
<evidence type="ECO:0000259" key="5">
    <source>
        <dbReference type="PROSITE" id="PS51401"/>
    </source>
</evidence>
<dbReference type="Pfam" id="PF04969">
    <property type="entry name" value="CS"/>
    <property type="match status" value="1"/>
</dbReference>
<reference evidence="6" key="2">
    <citation type="submission" date="2015-02" db="UniProtKB">
        <authorList>
            <consortium name="EnsemblMetazoa"/>
        </authorList>
    </citation>
    <scope>IDENTIFICATION</scope>
</reference>
<dbReference type="InterPro" id="IPR039790">
    <property type="entry name" value="CHRD1"/>
</dbReference>
<organism evidence="6 7">
    <name type="scientific">Strigamia maritima</name>
    <name type="common">European centipede</name>
    <name type="synonym">Geophilus maritimus</name>
    <dbReference type="NCBI Taxonomy" id="126957"/>
    <lineage>
        <taxon>Eukaryota</taxon>
        <taxon>Metazoa</taxon>
        <taxon>Ecdysozoa</taxon>
        <taxon>Arthropoda</taxon>
        <taxon>Myriapoda</taxon>
        <taxon>Chilopoda</taxon>
        <taxon>Pleurostigmophora</taxon>
        <taxon>Geophilomorpha</taxon>
        <taxon>Linotaeniidae</taxon>
        <taxon>Strigamia</taxon>
    </lineage>
</organism>
<dbReference type="PANTHER" id="PTHR46983:SF3">
    <property type="entry name" value="CHPADIPLOID STATE MAINTENANCE PROTEIN CHPA"/>
    <property type="match status" value="1"/>
</dbReference>
<dbReference type="HOGENOM" id="CLU_040079_0_0_1"/>
<feature type="domain" description="CS" evidence="4">
    <location>
        <begin position="175"/>
        <end position="264"/>
    </location>
</feature>
<dbReference type="GO" id="GO:0046872">
    <property type="term" value="F:metal ion binding"/>
    <property type="evidence" value="ECO:0007669"/>
    <property type="project" value="UniProtKB-KW"/>
</dbReference>
<keyword evidence="3" id="KW-0862">Zinc</keyword>
<dbReference type="AlphaFoldDB" id="T1J3V6"/>
<dbReference type="PROSITE" id="PS51203">
    <property type="entry name" value="CS"/>
    <property type="match status" value="1"/>
</dbReference>
<dbReference type="Proteomes" id="UP000014500">
    <property type="component" value="Unassembled WGS sequence"/>
</dbReference>
<feature type="domain" description="CHORD" evidence="5">
    <location>
        <begin position="10"/>
        <end position="69"/>
    </location>
</feature>
<dbReference type="PROSITE" id="PS51401">
    <property type="entry name" value="CHORD"/>
    <property type="match status" value="2"/>
</dbReference>
<evidence type="ECO:0008006" key="8">
    <source>
        <dbReference type="Google" id="ProtNLM"/>
    </source>
</evidence>
<dbReference type="Gene3D" id="4.10.1130.20">
    <property type="match status" value="2"/>
</dbReference>
<dbReference type="InterPro" id="IPR007052">
    <property type="entry name" value="CS_dom"/>
</dbReference>
<sequence>MTEASKLIQCYNKGCSQLYDPEKNHAEACTFHPGDPFFHDAYKGWACCNKKCTDFTEFLNIKGCTKSFHNNVKPPEPEKPIVDKSKKDEVESNNQETSVIVGTSCKNSGCRKTYEGAESNTETCVYHSGMPVFHEGLKFWTCCLKKTTDFNSFLEQVGCTSGNHVWTKQESAYKKNDCRYDWHQTGSNVFISLYTKGVLPDKCTIEANAVKLKLYIQSAEGFVYDNEFVLFGIIDVENSLVTMSATKVEIKLKKAEPLSWQKLTLVENAS</sequence>
<evidence type="ECO:0000256" key="2">
    <source>
        <dbReference type="ARBA" id="ARBA00022737"/>
    </source>
</evidence>
<evidence type="ECO:0000313" key="7">
    <source>
        <dbReference type="Proteomes" id="UP000014500"/>
    </source>
</evidence>
<dbReference type="PANTHER" id="PTHR46983">
    <property type="entry name" value="CYSTEINE AND HISTIDINE-RICH DOMAIN-CONTAINING PROTEIN 1"/>
    <property type="match status" value="1"/>
</dbReference>
<dbReference type="Pfam" id="PF04968">
    <property type="entry name" value="CHORD"/>
    <property type="match status" value="2"/>
</dbReference>
<dbReference type="InterPro" id="IPR007051">
    <property type="entry name" value="CHORD_dom"/>
</dbReference>
<dbReference type="Gene3D" id="2.60.40.790">
    <property type="match status" value="1"/>
</dbReference>
<evidence type="ECO:0000313" key="6">
    <source>
        <dbReference type="EnsemblMetazoa" id="SMAR008279-PA"/>
    </source>
</evidence>
<dbReference type="EMBL" id="JH431832">
    <property type="status" value="NOT_ANNOTATED_CDS"/>
    <property type="molecule type" value="Genomic_DNA"/>
</dbReference>
<evidence type="ECO:0000259" key="4">
    <source>
        <dbReference type="PROSITE" id="PS51203"/>
    </source>
</evidence>
<evidence type="ECO:0000256" key="3">
    <source>
        <dbReference type="ARBA" id="ARBA00022833"/>
    </source>
</evidence>
<dbReference type="eggNOG" id="KOG1667">
    <property type="taxonomic scope" value="Eukaryota"/>
</dbReference>
<name>T1J3V6_STRMM</name>
<dbReference type="OMA" id="KGYTCCK"/>
<proteinExistence type="predicted"/>
<accession>T1J3V6</accession>
<protein>
    <recommendedName>
        <fullName evidence="8">Cysteine and histidine-rich domain-containing protein 1</fullName>
    </recommendedName>
</protein>
<dbReference type="InterPro" id="IPR008978">
    <property type="entry name" value="HSP20-like_chaperone"/>
</dbReference>
<dbReference type="PhylomeDB" id="T1J3V6"/>
<dbReference type="EnsemblMetazoa" id="SMAR008279-RA">
    <property type="protein sequence ID" value="SMAR008279-PA"/>
    <property type="gene ID" value="SMAR008279"/>
</dbReference>
<reference evidence="7" key="1">
    <citation type="submission" date="2011-05" db="EMBL/GenBank/DDBJ databases">
        <authorList>
            <person name="Richards S.R."/>
            <person name="Qu J."/>
            <person name="Jiang H."/>
            <person name="Jhangiani S.N."/>
            <person name="Agravi P."/>
            <person name="Goodspeed R."/>
            <person name="Gross S."/>
            <person name="Mandapat C."/>
            <person name="Jackson L."/>
            <person name="Mathew T."/>
            <person name="Pu L."/>
            <person name="Thornton R."/>
            <person name="Saada N."/>
            <person name="Wilczek-Boney K.B."/>
            <person name="Lee S."/>
            <person name="Kovar C."/>
            <person name="Wu Y."/>
            <person name="Scherer S.E."/>
            <person name="Worley K.C."/>
            <person name="Muzny D.M."/>
            <person name="Gibbs R."/>
        </authorList>
    </citation>
    <scope>NUCLEOTIDE SEQUENCE</scope>
    <source>
        <strain evidence="7">Brora</strain>
    </source>
</reference>
<keyword evidence="1" id="KW-0479">Metal-binding</keyword>